<geneLocation type="plasmid" evidence="2">
    <name>p17-15-vir-like</name>
</geneLocation>
<name>A0A8B0STI2_KLEPN</name>
<proteinExistence type="predicted"/>
<keyword evidence="2" id="KW-0614">Plasmid</keyword>
<dbReference type="AlphaFoldDB" id="A0A8B0STI2"/>
<dbReference type="Gene3D" id="6.10.140.730">
    <property type="match status" value="1"/>
</dbReference>
<dbReference type="EMBL" id="MN956836">
    <property type="protein sequence ID" value="QTX14311.1"/>
    <property type="molecule type" value="Genomic_DNA"/>
</dbReference>
<evidence type="ECO:0000313" key="2">
    <source>
        <dbReference type="EMBL" id="QTX14311.1"/>
    </source>
</evidence>
<sequence>MYPLTIGDHVKKGTPLIDITIPEWVEAQSEFLLLSGTGGTSTQIKGVLERLRLAGMPEEDIQRLRSTRTIQTRFYH</sequence>
<evidence type="ECO:0000259" key="1">
    <source>
        <dbReference type="Pfam" id="PF25869"/>
    </source>
</evidence>
<reference evidence="2" key="1">
    <citation type="submission" date="2020-01" db="EMBL/GenBank/DDBJ databases">
        <authorList>
            <person name="Qin S."/>
        </authorList>
    </citation>
    <scope>NUCLEOTIDE SEQUENCE</scope>
    <source>
        <strain evidence="2">CVir17-16-YZ6g</strain>
        <plasmid evidence="2">p17-15-vir-like</plasmid>
    </source>
</reference>
<accession>A0A8B0STI2</accession>
<protein>
    <submittedName>
        <fullName evidence="2">Cobalt/zinc/cadmium efflux RND transporter, membrane fusion protein, CzcB family</fullName>
    </submittedName>
</protein>
<feature type="domain" description="CusB-like three alpha-helical bundle" evidence="1">
    <location>
        <begin position="23"/>
        <end position="72"/>
    </location>
</feature>
<dbReference type="InterPro" id="IPR058791">
    <property type="entry name" value="3HB_CusB"/>
</dbReference>
<dbReference type="Pfam" id="PF25869">
    <property type="entry name" value="3HB_CusB"/>
    <property type="match status" value="1"/>
</dbReference>
<organism evidence="2">
    <name type="scientific">Klebsiella pneumoniae</name>
    <dbReference type="NCBI Taxonomy" id="573"/>
    <lineage>
        <taxon>Bacteria</taxon>
        <taxon>Pseudomonadati</taxon>
        <taxon>Pseudomonadota</taxon>
        <taxon>Gammaproteobacteria</taxon>
        <taxon>Enterobacterales</taxon>
        <taxon>Enterobacteriaceae</taxon>
        <taxon>Klebsiella/Raoultella group</taxon>
        <taxon>Klebsiella</taxon>
        <taxon>Klebsiella pneumoniae complex</taxon>
    </lineage>
</organism>